<dbReference type="AlphaFoldDB" id="A0AA45UTY2"/>
<protein>
    <submittedName>
        <fullName evidence="1">Uncharacterized protein</fullName>
    </submittedName>
</protein>
<dbReference type="Proteomes" id="UP000078419">
    <property type="component" value="Unassembled WGS sequence"/>
</dbReference>
<accession>A0AA45UTY2</accession>
<proteinExistence type="predicted"/>
<comment type="caution">
    <text evidence="1">The sequence shown here is derived from an EMBL/GenBank/DDBJ whole genome shotgun (WGS) entry which is preliminary data.</text>
</comment>
<sequence length="275" mass="29866">MLQSSIDMFYRGSSEAEVRKMAHSLLRETSALTDLIYDGAGEIYRRSTSHTFFTAEGLLQQCMAKSPAFDGHPEAAFCASVVRAAMKCAYDEHRRNAEGTHQRDSDVGEGHCLYIILAEATAAAYEVCSAFSAVPVATSYVEQCKIVLHDLTEKIGASLSVLRGRSIGEIRSLGDANVYSFVLGLVADAQLLLESIDVSALPDHVQYEKLFTNIGRALCEAASICVKQQCAGNPEYGVPAECDCQNPQEWNFPSTNVAAVSLSIVADARRGYYVV</sequence>
<reference evidence="2" key="1">
    <citation type="submission" date="2016-03" db="EMBL/GenBank/DDBJ databases">
        <authorList>
            <person name="Loux Valentin"/>
        </authorList>
    </citation>
    <scope>NUCLEOTIDE SEQUENCE [LARGE SCALE GENOMIC DNA]</scope>
    <source>
        <strain evidence="2">C1</strain>
    </source>
</reference>
<gene>
    <name evidence="1" type="ORF">ANAPC1_01356</name>
</gene>
<evidence type="ECO:0000313" key="2">
    <source>
        <dbReference type="Proteomes" id="UP000078419"/>
    </source>
</evidence>
<evidence type="ECO:0000313" key="1">
    <source>
        <dbReference type="EMBL" id="SBO14978.1"/>
    </source>
</evidence>
<dbReference type="EMBL" id="FLLR01000131">
    <property type="protein sequence ID" value="SBO14978.1"/>
    <property type="molecule type" value="Genomic_DNA"/>
</dbReference>
<organism evidence="1 2">
    <name type="scientific">Anaplasma phagocytophilum</name>
    <name type="common">Ehrlichia phagocytophila</name>
    <dbReference type="NCBI Taxonomy" id="948"/>
    <lineage>
        <taxon>Bacteria</taxon>
        <taxon>Pseudomonadati</taxon>
        <taxon>Pseudomonadota</taxon>
        <taxon>Alphaproteobacteria</taxon>
        <taxon>Rickettsiales</taxon>
        <taxon>Anaplasmataceae</taxon>
        <taxon>Anaplasma</taxon>
        <taxon>phagocytophilum group</taxon>
    </lineage>
</organism>
<name>A0AA45UTY2_ANAPH</name>